<comment type="caution">
    <text evidence="2">The sequence shown here is derived from an EMBL/GenBank/DDBJ whole genome shotgun (WGS) entry which is preliminary data.</text>
</comment>
<feature type="domain" description="SPARK" evidence="1">
    <location>
        <begin position="27"/>
        <end position="145"/>
    </location>
</feature>
<dbReference type="Pfam" id="PF19160">
    <property type="entry name" value="SPARK"/>
    <property type="match status" value="1"/>
</dbReference>
<evidence type="ECO:0000259" key="1">
    <source>
        <dbReference type="Pfam" id="PF19160"/>
    </source>
</evidence>
<organism evidence="2 3">
    <name type="scientific">Gossypium anomalum</name>
    <dbReference type="NCBI Taxonomy" id="47600"/>
    <lineage>
        <taxon>Eukaryota</taxon>
        <taxon>Viridiplantae</taxon>
        <taxon>Streptophyta</taxon>
        <taxon>Embryophyta</taxon>
        <taxon>Tracheophyta</taxon>
        <taxon>Spermatophyta</taxon>
        <taxon>Magnoliopsida</taxon>
        <taxon>eudicotyledons</taxon>
        <taxon>Gunneridae</taxon>
        <taxon>Pentapetalae</taxon>
        <taxon>rosids</taxon>
        <taxon>malvids</taxon>
        <taxon>Malvales</taxon>
        <taxon>Malvaceae</taxon>
        <taxon>Malvoideae</taxon>
        <taxon>Gossypium</taxon>
    </lineage>
</organism>
<reference evidence="2 3" key="1">
    <citation type="journal article" date="2021" name="bioRxiv">
        <title>The Gossypium anomalum genome as a resource for cotton improvement and evolutionary analysis of hybrid incompatibility.</title>
        <authorList>
            <person name="Grover C.E."/>
            <person name="Yuan D."/>
            <person name="Arick M.A."/>
            <person name="Miller E.R."/>
            <person name="Hu G."/>
            <person name="Peterson D.G."/>
            <person name="Wendel J.F."/>
            <person name="Udall J.A."/>
        </authorList>
    </citation>
    <scope>NUCLEOTIDE SEQUENCE [LARGE SCALE GENOMIC DNA]</scope>
    <source>
        <strain evidence="2">JFW-Udall</strain>
        <tissue evidence="2">Leaf</tissue>
    </source>
</reference>
<dbReference type="Proteomes" id="UP000701853">
    <property type="component" value="Chromosome 2"/>
</dbReference>
<gene>
    <name evidence="2" type="ORF">CXB51_002799</name>
</gene>
<dbReference type="AlphaFoldDB" id="A0A8J5ZP37"/>
<evidence type="ECO:0000313" key="3">
    <source>
        <dbReference type="Proteomes" id="UP000701853"/>
    </source>
</evidence>
<name>A0A8J5ZP37_9ROSI</name>
<evidence type="ECO:0000313" key="2">
    <source>
        <dbReference type="EMBL" id="KAG8500785.1"/>
    </source>
</evidence>
<sequence length="163" mass="18267">MIFTLQIQHPKLKSQNKTVLFHCYRFSALAEHLKETNLFQLPNFPTSVSCLDDFQSKLNLLSLPNDVISLCFEPTQFVITLDFCAKIQTTKDWVAKLGQSTVLDQGCKADLGDLMVCDTCLRAGNEVHLRLMAIDGSRSHSTDCFDFIVLYAAGIVNEFGTVK</sequence>
<keyword evidence="3" id="KW-1185">Reference proteome</keyword>
<proteinExistence type="predicted"/>
<dbReference type="OrthoDB" id="122279at2759"/>
<protein>
    <recommendedName>
        <fullName evidence="1">SPARK domain-containing protein</fullName>
    </recommendedName>
</protein>
<dbReference type="InterPro" id="IPR043891">
    <property type="entry name" value="SPARK"/>
</dbReference>
<dbReference type="EMBL" id="JAHUZN010000002">
    <property type="protein sequence ID" value="KAG8500785.1"/>
    <property type="molecule type" value="Genomic_DNA"/>
</dbReference>
<accession>A0A8J5ZP37</accession>